<organism evidence="2 3">
    <name type="scientific">Candidatus Buchananbacteria bacterium RIFCSPHIGHO2_02_FULL_38_8</name>
    <dbReference type="NCBI Taxonomy" id="1797538"/>
    <lineage>
        <taxon>Bacteria</taxon>
        <taxon>Candidatus Buchananiibacteriota</taxon>
    </lineage>
</organism>
<comment type="caution">
    <text evidence="2">The sequence shown here is derived from an EMBL/GenBank/DDBJ whole genome shotgun (WGS) entry which is preliminary data.</text>
</comment>
<dbReference type="Proteomes" id="UP000178747">
    <property type="component" value="Unassembled WGS sequence"/>
</dbReference>
<name>A0A1G1Y6E5_9BACT</name>
<sequence length="79" mass="9438">MAIPLAIFYYLYLVFVLVFLIFTLFNIYHLVRFGFLTLGNIAMITFYIIVSILILLISWRYISNINWQQEIQLIPTFPI</sequence>
<feature type="transmembrane region" description="Helical" evidence="1">
    <location>
        <begin position="34"/>
        <end position="57"/>
    </location>
</feature>
<protein>
    <submittedName>
        <fullName evidence="2">Uncharacterized protein</fullName>
    </submittedName>
</protein>
<evidence type="ECO:0000256" key="1">
    <source>
        <dbReference type="SAM" id="Phobius"/>
    </source>
</evidence>
<evidence type="ECO:0000313" key="2">
    <source>
        <dbReference type="EMBL" id="OGY47915.1"/>
    </source>
</evidence>
<dbReference type="AlphaFoldDB" id="A0A1G1Y6E5"/>
<evidence type="ECO:0000313" key="3">
    <source>
        <dbReference type="Proteomes" id="UP000178747"/>
    </source>
</evidence>
<accession>A0A1G1Y6E5</accession>
<gene>
    <name evidence="2" type="ORF">A3J62_02745</name>
</gene>
<keyword evidence="1" id="KW-0472">Membrane</keyword>
<keyword evidence="1" id="KW-0812">Transmembrane</keyword>
<proteinExistence type="predicted"/>
<feature type="transmembrane region" description="Helical" evidence="1">
    <location>
        <begin position="7"/>
        <end position="28"/>
    </location>
</feature>
<reference evidence="2 3" key="1">
    <citation type="journal article" date="2016" name="Nat. Commun.">
        <title>Thousands of microbial genomes shed light on interconnected biogeochemical processes in an aquifer system.</title>
        <authorList>
            <person name="Anantharaman K."/>
            <person name="Brown C.T."/>
            <person name="Hug L.A."/>
            <person name="Sharon I."/>
            <person name="Castelle C.J."/>
            <person name="Probst A.J."/>
            <person name="Thomas B.C."/>
            <person name="Singh A."/>
            <person name="Wilkins M.J."/>
            <person name="Karaoz U."/>
            <person name="Brodie E.L."/>
            <person name="Williams K.H."/>
            <person name="Hubbard S.S."/>
            <person name="Banfield J.F."/>
        </authorList>
    </citation>
    <scope>NUCLEOTIDE SEQUENCE [LARGE SCALE GENOMIC DNA]</scope>
</reference>
<keyword evidence="1" id="KW-1133">Transmembrane helix</keyword>
<dbReference type="EMBL" id="MHIH01000007">
    <property type="protein sequence ID" value="OGY47915.1"/>
    <property type="molecule type" value="Genomic_DNA"/>
</dbReference>